<dbReference type="RefSeq" id="WP_006090387.1">
    <property type="nucleotide sequence ID" value="NZ_AOHW01000034.1"/>
</dbReference>
<dbReference type="STRING" id="1114856.GCA_000383975_02941"/>
<gene>
    <name evidence="3" type="ORF">C496_12594</name>
</gene>
<dbReference type="Proteomes" id="UP000011599">
    <property type="component" value="Unassembled WGS sequence"/>
</dbReference>
<protein>
    <submittedName>
        <fullName evidence="3">Uncharacterized protein</fullName>
    </submittedName>
</protein>
<reference evidence="3 4" key="1">
    <citation type="journal article" date="2014" name="PLoS Genet.">
        <title>Phylogenetically driven sequencing of extremely halophilic archaea reveals strategies for static and dynamic osmo-response.</title>
        <authorList>
            <person name="Becker E.A."/>
            <person name="Seitzer P.M."/>
            <person name="Tritt A."/>
            <person name="Larsen D."/>
            <person name="Krusor M."/>
            <person name="Yao A.I."/>
            <person name="Wu D."/>
            <person name="Madern D."/>
            <person name="Eisen J.A."/>
            <person name="Darling A.E."/>
            <person name="Facciotti M.T."/>
        </authorList>
    </citation>
    <scope>NUCLEOTIDE SEQUENCE [LARGE SCALE GENOMIC DNA]</scope>
    <source>
        <strain evidence="3 4">GA33</strain>
    </source>
</reference>
<dbReference type="OrthoDB" id="205804at2157"/>
<keyword evidence="4" id="KW-1185">Reference proteome</keyword>
<keyword evidence="2" id="KW-0812">Transmembrane</keyword>
<keyword evidence="2" id="KW-0472">Membrane</keyword>
<comment type="caution">
    <text evidence="3">The sequence shown here is derived from an EMBL/GenBank/DDBJ whole genome shotgun (WGS) entry which is preliminary data.</text>
</comment>
<proteinExistence type="predicted"/>
<feature type="region of interest" description="Disordered" evidence="1">
    <location>
        <begin position="1"/>
        <end position="49"/>
    </location>
</feature>
<feature type="transmembrane region" description="Helical" evidence="2">
    <location>
        <begin position="74"/>
        <end position="99"/>
    </location>
</feature>
<accession>L9VSE7</accession>
<evidence type="ECO:0000256" key="2">
    <source>
        <dbReference type="SAM" id="Phobius"/>
    </source>
</evidence>
<dbReference type="PATRIC" id="fig|1114856.3.peg.2626"/>
<feature type="transmembrane region" description="Helical" evidence="2">
    <location>
        <begin position="51"/>
        <end position="68"/>
    </location>
</feature>
<dbReference type="AlphaFoldDB" id="L9VSE7"/>
<organism evidence="3 4">
    <name type="scientific">Natronorubrum tibetense GA33</name>
    <dbReference type="NCBI Taxonomy" id="1114856"/>
    <lineage>
        <taxon>Archaea</taxon>
        <taxon>Methanobacteriati</taxon>
        <taxon>Methanobacteriota</taxon>
        <taxon>Stenosarchaea group</taxon>
        <taxon>Halobacteria</taxon>
        <taxon>Halobacteriales</taxon>
        <taxon>Natrialbaceae</taxon>
        <taxon>Natronorubrum</taxon>
    </lineage>
</organism>
<feature type="compositionally biased region" description="Basic and acidic residues" evidence="1">
    <location>
        <begin position="1"/>
        <end position="39"/>
    </location>
</feature>
<sequence>MSRGSGRDSRRADARGSERGSRGDGRRSSDRDPDRRDRSGSNGLTTPSGRVRGAFVLLVGLSGGTMALQGGASLAVVGLASVGGIVAGGALLWYLLWILD</sequence>
<name>L9VSE7_9EURY</name>
<evidence type="ECO:0000256" key="1">
    <source>
        <dbReference type="SAM" id="MobiDB-lite"/>
    </source>
</evidence>
<dbReference type="eggNOG" id="arCOG07558">
    <property type="taxonomic scope" value="Archaea"/>
</dbReference>
<dbReference type="EMBL" id="AOHW01000034">
    <property type="protein sequence ID" value="ELY40120.1"/>
    <property type="molecule type" value="Genomic_DNA"/>
</dbReference>
<evidence type="ECO:0000313" key="4">
    <source>
        <dbReference type="Proteomes" id="UP000011599"/>
    </source>
</evidence>
<evidence type="ECO:0000313" key="3">
    <source>
        <dbReference type="EMBL" id="ELY40120.1"/>
    </source>
</evidence>
<keyword evidence="2" id="KW-1133">Transmembrane helix</keyword>